<name>A0A0A9GP30_ARUDO</name>
<dbReference type="EMBL" id="GBRH01171659">
    <property type="protein sequence ID" value="JAE26237.1"/>
    <property type="molecule type" value="Transcribed_RNA"/>
</dbReference>
<protein>
    <submittedName>
        <fullName evidence="1">Uncharacterized protein</fullName>
    </submittedName>
</protein>
<reference evidence="1" key="1">
    <citation type="submission" date="2014-09" db="EMBL/GenBank/DDBJ databases">
        <authorList>
            <person name="Magalhaes I.L.F."/>
            <person name="Oliveira U."/>
            <person name="Santos F.R."/>
            <person name="Vidigal T.H.D.A."/>
            <person name="Brescovit A.D."/>
            <person name="Santos A.J."/>
        </authorList>
    </citation>
    <scope>NUCLEOTIDE SEQUENCE</scope>
    <source>
        <tissue evidence="1">Shoot tissue taken approximately 20 cm above the soil surface</tissue>
    </source>
</reference>
<dbReference type="AlphaFoldDB" id="A0A0A9GP30"/>
<accession>A0A0A9GP30</accession>
<reference evidence="1" key="2">
    <citation type="journal article" date="2015" name="Data Brief">
        <title>Shoot transcriptome of the giant reed, Arundo donax.</title>
        <authorList>
            <person name="Barrero R.A."/>
            <person name="Guerrero F.D."/>
            <person name="Moolhuijzen P."/>
            <person name="Goolsby J.A."/>
            <person name="Tidwell J."/>
            <person name="Bellgard S.E."/>
            <person name="Bellgard M.I."/>
        </authorList>
    </citation>
    <scope>NUCLEOTIDE SEQUENCE</scope>
    <source>
        <tissue evidence="1">Shoot tissue taken approximately 20 cm above the soil surface</tissue>
    </source>
</reference>
<sequence length="205" mass="22379">MPQVRIRPERSVLQGCTGRGHRSAPRTPLARPVLALCHVSSSLCFWGHERGHQGALAVRHMPASFSLQDDGARHLRRPSWRAMWWTSRDATRPLTKPSGRRGAPLGAATRPLAGTPGVLAVRHVSGPRTPPCPFMLMAFLALSILAKKALCRGLLDFPHARSYLDLYTDGLEDPGSPVVGIGRSNLKNLMKSTKSPIFALPENTD</sequence>
<evidence type="ECO:0000313" key="1">
    <source>
        <dbReference type="EMBL" id="JAE26237.1"/>
    </source>
</evidence>
<organism evidence="1">
    <name type="scientific">Arundo donax</name>
    <name type="common">Giant reed</name>
    <name type="synonym">Donax arundinaceus</name>
    <dbReference type="NCBI Taxonomy" id="35708"/>
    <lineage>
        <taxon>Eukaryota</taxon>
        <taxon>Viridiplantae</taxon>
        <taxon>Streptophyta</taxon>
        <taxon>Embryophyta</taxon>
        <taxon>Tracheophyta</taxon>
        <taxon>Spermatophyta</taxon>
        <taxon>Magnoliopsida</taxon>
        <taxon>Liliopsida</taxon>
        <taxon>Poales</taxon>
        <taxon>Poaceae</taxon>
        <taxon>PACMAD clade</taxon>
        <taxon>Arundinoideae</taxon>
        <taxon>Arundineae</taxon>
        <taxon>Arundo</taxon>
    </lineage>
</organism>
<proteinExistence type="predicted"/>